<dbReference type="RefSeq" id="WP_153734889.1">
    <property type="nucleotide sequence ID" value="NZ_WJNG01000001.1"/>
</dbReference>
<evidence type="ECO:0000313" key="1">
    <source>
        <dbReference type="EMBL" id="MRH41226.1"/>
    </source>
</evidence>
<sequence length="528" mass="62686">MIKNKKVLLICKESFSIPLYFIAKKLLEEGNTVGAFFVYPIESFYKKSIYNENTFFKFKEDLTEVDLFGLEDLCEEYNGNYKKPNIDMEFLKKIEIEYTNFKSLNLQLTSSQLTTRQYHNRIYFDYSTDEQNKYWLELSYKKVINVLDEFAPDVILDSDDAELMRTILNEIAYKRSIPYITINYPRYKDYKIPTFCLGLKNEKFLIDEYSKCLELSQEKLSDEYKEVLNIREESTIMSKEFANTITSQYKQSNILAMMKTLLGKVLYFWNVYITNKNIKLRRKKSIIYPNPIKYLLFYLIVEMKKQILFRPNKYFETPKETDKYVYMPLHLIPESTTFVKAPYYIDELNVIAQVSKSLPIGWKLYVKEHQAMLGERSLKFYKRVKEFPNVKLVQLNYYTDPKPWIERSEGVITITGTSAYEASLMGKKSLIFGDVPFSLINTVHRIKSYNELPKLLKDLEDGNIDNIHSCAAYQRAIKNIGTKIRIPYLMDEGTKIISGKKELKKEYKEEIEKLFDFYNKAYEQYLKY</sequence>
<protein>
    <recommendedName>
        <fullName evidence="3">Capsule polysaccharide biosynthesis protein</fullName>
    </recommendedName>
</protein>
<reference evidence="1" key="1">
    <citation type="submission" date="2019-11" db="EMBL/GenBank/DDBJ databases">
        <authorList>
            <person name="Li J."/>
        </authorList>
    </citation>
    <scope>NUCLEOTIDE SEQUENCE</scope>
    <source>
        <strain evidence="1">B6B</strain>
    </source>
</reference>
<organism evidence="1 2">
    <name type="scientific">Aquibacillus halophilus</name>
    <dbReference type="NCBI Taxonomy" id="930132"/>
    <lineage>
        <taxon>Bacteria</taxon>
        <taxon>Bacillati</taxon>
        <taxon>Bacillota</taxon>
        <taxon>Bacilli</taxon>
        <taxon>Bacillales</taxon>
        <taxon>Bacillaceae</taxon>
        <taxon>Aquibacillus</taxon>
    </lineage>
</organism>
<proteinExistence type="predicted"/>
<accession>A0A6A8D9K8</accession>
<gene>
    <name evidence="1" type="ORF">GH741_00895</name>
</gene>
<keyword evidence="2" id="KW-1185">Reference proteome</keyword>
<dbReference type="Proteomes" id="UP000799092">
    <property type="component" value="Unassembled WGS sequence"/>
</dbReference>
<evidence type="ECO:0008006" key="3">
    <source>
        <dbReference type="Google" id="ProtNLM"/>
    </source>
</evidence>
<name>A0A6A8D9K8_9BACI</name>
<dbReference type="AlphaFoldDB" id="A0A6A8D9K8"/>
<evidence type="ECO:0000313" key="2">
    <source>
        <dbReference type="Proteomes" id="UP000799092"/>
    </source>
</evidence>
<comment type="caution">
    <text evidence="1">The sequence shown here is derived from an EMBL/GenBank/DDBJ whole genome shotgun (WGS) entry which is preliminary data.</text>
</comment>
<dbReference type="EMBL" id="WJNG01000001">
    <property type="protein sequence ID" value="MRH41226.1"/>
    <property type="molecule type" value="Genomic_DNA"/>
</dbReference>
<dbReference type="OrthoDB" id="9804286at2"/>